<feature type="non-terminal residue" evidence="1">
    <location>
        <position position="88"/>
    </location>
</feature>
<reference evidence="1 2" key="1">
    <citation type="submission" date="2016-10" db="EMBL/GenBank/DDBJ databases">
        <title>Paenibacillus species isolates.</title>
        <authorList>
            <person name="Beno S.M."/>
        </authorList>
    </citation>
    <scope>NUCLEOTIDE SEQUENCE [LARGE SCALE GENOMIC DNA]</scope>
    <source>
        <strain evidence="1 2">FSL H7-0744</strain>
    </source>
</reference>
<dbReference type="EMBL" id="MPTB01000186">
    <property type="protein sequence ID" value="OMD33631.1"/>
    <property type="molecule type" value="Genomic_DNA"/>
</dbReference>
<keyword evidence="2" id="KW-1185">Reference proteome</keyword>
<comment type="caution">
    <text evidence="1">The sequence shown here is derived from an EMBL/GenBank/DDBJ whole genome shotgun (WGS) entry which is preliminary data.</text>
</comment>
<sequence>IYQILSVEYEKLCYSFKKVFIYKDLKDNDLIFECENDKDNIYANTLADQLHFSTGARNFLKNKFEMEKYKKSLTSLDVDRYKNSQQLI</sequence>
<proteinExistence type="predicted"/>
<name>A0ABX3GMR9_PAEBO</name>
<evidence type="ECO:0000313" key="2">
    <source>
        <dbReference type="Proteomes" id="UP000187412"/>
    </source>
</evidence>
<dbReference type="Proteomes" id="UP000187412">
    <property type="component" value="Unassembled WGS sequence"/>
</dbReference>
<organism evidence="1 2">
    <name type="scientific">Paenibacillus borealis</name>
    <dbReference type="NCBI Taxonomy" id="160799"/>
    <lineage>
        <taxon>Bacteria</taxon>
        <taxon>Bacillati</taxon>
        <taxon>Bacillota</taxon>
        <taxon>Bacilli</taxon>
        <taxon>Bacillales</taxon>
        <taxon>Paenibacillaceae</taxon>
        <taxon>Paenibacillus</taxon>
    </lineage>
</organism>
<accession>A0ABX3GMR9</accession>
<feature type="non-terminal residue" evidence="1">
    <location>
        <position position="1"/>
    </location>
</feature>
<protein>
    <submittedName>
        <fullName evidence="1">Uncharacterized protein</fullName>
    </submittedName>
</protein>
<gene>
    <name evidence="1" type="ORF">BSK56_33940</name>
</gene>
<evidence type="ECO:0000313" key="1">
    <source>
        <dbReference type="EMBL" id="OMD33631.1"/>
    </source>
</evidence>
<dbReference type="RefSeq" id="WP_218642568.1">
    <property type="nucleotide sequence ID" value="NZ_MPTB01000186.1"/>
</dbReference>